<organism evidence="1 2">
    <name type="scientific">Hypsizygus marmoreus</name>
    <name type="common">White beech mushroom</name>
    <name type="synonym">Agaricus marmoreus</name>
    <dbReference type="NCBI Taxonomy" id="39966"/>
    <lineage>
        <taxon>Eukaryota</taxon>
        <taxon>Fungi</taxon>
        <taxon>Dikarya</taxon>
        <taxon>Basidiomycota</taxon>
        <taxon>Agaricomycotina</taxon>
        <taxon>Agaricomycetes</taxon>
        <taxon>Agaricomycetidae</taxon>
        <taxon>Agaricales</taxon>
        <taxon>Tricholomatineae</taxon>
        <taxon>Lyophyllaceae</taxon>
        <taxon>Hypsizygus</taxon>
    </lineage>
</organism>
<evidence type="ECO:0000313" key="2">
    <source>
        <dbReference type="Proteomes" id="UP000076154"/>
    </source>
</evidence>
<dbReference type="AlphaFoldDB" id="A0A369JYN5"/>
<dbReference type="EMBL" id="LUEZ02000032">
    <property type="protein sequence ID" value="RDB26442.1"/>
    <property type="molecule type" value="Genomic_DNA"/>
</dbReference>
<evidence type="ECO:0000313" key="1">
    <source>
        <dbReference type="EMBL" id="RDB26442.1"/>
    </source>
</evidence>
<dbReference type="Proteomes" id="UP000076154">
    <property type="component" value="Unassembled WGS sequence"/>
</dbReference>
<keyword evidence="2" id="KW-1185">Reference proteome</keyword>
<accession>A0A369JYN5</accession>
<dbReference type="InParanoid" id="A0A369JYN5"/>
<proteinExistence type="predicted"/>
<comment type="caution">
    <text evidence="1">The sequence shown here is derived from an EMBL/GenBank/DDBJ whole genome shotgun (WGS) entry which is preliminary data.</text>
</comment>
<gene>
    <name evidence="1" type="ORF">Hypma_006028</name>
</gene>
<sequence length="65" mass="7418">MEEHSTGLLDELVEEMMDRPSIQVALLRQGFLDTRHPDFPWTDTLSVAKRNAIMGLHKGREGEPD</sequence>
<protein>
    <submittedName>
        <fullName evidence="1">Uncharacterized protein</fullName>
    </submittedName>
</protein>
<reference evidence="1" key="1">
    <citation type="submission" date="2018-04" db="EMBL/GenBank/DDBJ databases">
        <title>Whole genome sequencing of Hypsizygus marmoreus.</title>
        <authorList>
            <person name="Choi I.-G."/>
            <person name="Min B."/>
            <person name="Kim J.-G."/>
            <person name="Kim S."/>
            <person name="Oh Y.-L."/>
            <person name="Kong W.-S."/>
            <person name="Park H."/>
            <person name="Jeong J."/>
            <person name="Song E.-S."/>
        </authorList>
    </citation>
    <scope>NUCLEOTIDE SEQUENCE [LARGE SCALE GENOMIC DNA]</scope>
    <source>
        <strain evidence="1">51987-8</strain>
    </source>
</reference>
<name>A0A369JYN5_HYPMA</name>